<dbReference type="InterPro" id="IPR021109">
    <property type="entry name" value="Peptidase_aspartic_dom_sf"/>
</dbReference>
<name>A0A8T1A4X6_9STRA</name>
<dbReference type="Proteomes" id="UP000736787">
    <property type="component" value="Unassembled WGS sequence"/>
</dbReference>
<dbReference type="CDD" id="cd00303">
    <property type="entry name" value="retropepsin_like"/>
    <property type="match status" value="1"/>
</dbReference>
<proteinExistence type="predicted"/>
<sequence>MNVFFNVLGIVGSSYLELSSSTTTTSAVTDRLLKRTSICGMAEPRALVILEAMWSCKTWGPSAIKAAPDSYPSRRREKIYCYLCQGGRIEDVSLSIFIDSGGSFNAIAPAVAESLKLQVATLPDPLRVKLGGGQRVSIPRRTTSITVSMEGFPDYATEMFVMEIPEGKNVMLGFPWLEDVNPDIDWSARIVRPRGSSSGLALQSCPRANARSVIAGARRRTPKRRQQADELDTLFFYAKHNYMSYAGKTKIISHCQFRRMRHDDEAFCFVVRVSEETSDKAARQLNQGWEQLRGRPEESVIVKYKNTVFRAELPSVAPQRSVDVEAEVELSDDTPVERKQFRLSDAMKEAIRAWTIEMLEAGIIRPSKSPYCAPTFCVKKAVGWRIVHDFRGINSKLRIPATPVPRKEDI</sequence>
<comment type="caution">
    <text evidence="2">The sequence shown here is derived from an EMBL/GenBank/DDBJ whole genome shotgun (WGS) entry which is preliminary data.</text>
</comment>
<evidence type="ECO:0000313" key="2">
    <source>
        <dbReference type="EMBL" id="KAG2872498.1"/>
    </source>
</evidence>
<dbReference type="EMBL" id="RCMG01003166">
    <property type="protein sequence ID" value="KAG2802935.1"/>
    <property type="molecule type" value="Genomic_DNA"/>
</dbReference>
<dbReference type="InterPro" id="IPR032567">
    <property type="entry name" value="RTL1-rel"/>
</dbReference>
<organism evidence="2 6">
    <name type="scientific">Phytophthora cactorum</name>
    <dbReference type="NCBI Taxonomy" id="29920"/>
    <lineage>
        <taxon>Eukaryota</taxon>
        <taxon>Sar</taxon>
        <taxon>Stramenopiles</taxon>
        <taxon>Oomycota</taxon>
        <taxon>Peronosporomycetes</taxon>
        <taxon>Peronosporales</taxon>
        <taxon>Peronosporaceae</taxon>
        <taxon>Phytophthora</taxon>
    </lineage>
</organism>
<evidence type="ECO:0000313" key="1">
    <source>
        <dbReference type="EMBL" id="KAG2802935.1"/>
    </source>
</evidence>
<dbReference type="EMBL" id="RCMK01003305">
    <property type="protein sequence ID" value="KAG2875638.1"/>
    <property type="molecule type" value="Genomic_DNA"/>
</dbReference>
<dbReference type="PANTHER" id="PTHR15503">
    <property type="entry name" value="LDOC1 RELATED"/>
    <property type="match status" value="1"/>
</dbReference>
<dbReference type="Proteomes" id="UP000735874">
    <property type="component" value="Unassembled WGS sequence"/>
</dbReference>
<dbReference type="Pfam" id="PF13650">
    <property type="entry name" value="Asp_protease_2"/>
    <property type="match status" value="1"/>
</dbReference>
<evidence type="ECO:0008006" key="7">
    <source>
        <dbReference type="Google" id="ProtNLM"/>
    </source>
</evidence>
<dbReference type="Proteomes" id="UP000774804">
    <property type="component" value="Unassembled WGS sequence"/>
</dbReference>
<dbReference type="Proteomes" id="UP000760860">
    <property type="component" value="Unassembled WGS sequence"/>
</dbReference>
<dbReference type="EMBL" id="RCMI01003424">
    <property type="protein sequence ID" value="KAG2872498.1"/>
    <property type="molecule type" value="Genomic_DNA"/>
</dbReference>
<dbReference type="Gene3D" id="3.10.10.10">
    <property type="entry name" value="HIV Type 1 Reverse Transcriptase, subunit A, domain 1"/>
    <property type="match status" value="1"/>
</dbReference>
<dbReference type="EMBL" id="RCML01003382">
    <property type="protein sequence ID" value="KAG2955479.1"/>
    <property type="molecule type" value="Genomic_DNA"/>
</dbReference>
<accession>A0A8T1A4X6</accession>
<dbReference type="SUPFAM" id="SSF56672">
    <property type="entry name" value="DNA/RNA polymerases"/>
    <property type="match status" value="1"/>
</dbReference>
<gene>
    <name evidence="1" type="ORF">PC113_g24441</name>
    <name evidence="2" type="ORF">PC115_g24597</name>
    <name evidence="3" type="ORF">PC117_g27395</name>
    <name evidence="4" type="ORF">PC118_g24734</name>
    <name evidence="5" type="ORF">PC129_g24402</name>
</gene>
<dbReference type="Proteomes" id="UP000697107">
    <property type="component" value="Unassembled WGS sequence"/>
</dbReference>
<evidence type="ECO:0000313" key="5">
    <source>
        <dbReference type="EMBL" id="KAG3198207.1"/>
    </source>
</evidence>
<dbReference type="InterPro" id="IPR043502">
    <property type="entry name" value="DNA/RNA_pol_sf"/>
</dbReference>
<reference evidence="2" key="1">
    <citation type="submission" date="2018-10" db="EMBL/GenBank/DDBJ databases">
        <title>Effector identification in a new, highly contiguous assembly of the strawberry crown rot pathogen Phytophthora cactorum.</title>
        <authorList>
            <person name="Armitage A.D."/>
            <person name="Nellist C.F."/>
            <person name="Bates H."/>
            <person name="Vickerstaff R.J."/>
            <person name="Harrison R.J."/>
        </authorList>
    </citation>
    <scope>NUCLEOTIDE SEQUENCE</scope>
    <source>
        <strain evidence="1">15-7</strain>
        <strain evidence="2">4032</strain>
        <strain evidence="3">4040</strain>
        <strain evidence="4">P415</strain>
        <strain evidence="5">P421</strain>
    </source>
</reference>
<dbReference type="EMBL" id="RCMV01003602">
    <property type="protein sequence ID" value="KAG3198207.1"/>
    <property type="molecule type" value="Genomic_DNA"/>
</dbReference>
<evidence type="ECO:0000313" key="3">
    <source>
        <dbReference type="EMBL" id="KAG2875638.1"/>
    </source>
</evidence>
<dbReference type="AlphaFoldDB" id="A0A8T1A4X6"/>
<evidence type="ECO:0000313" key="4">
    <source>
        <dbReference type="EMBL" id="KAG2955479.1"/>
    </source>
</evidence>
<dbReference type="Gene3D" id="2.40.70.10">
    <property type="entry name" value="Acid Proteases"/>
    <property type="match status" value="1"/>
</dbReference>
<dbReference type="VEuPathDB" id="FungiDB:PC110_g13933"/>
<evidence type="ECO:0000313" key="6">
    <source>
        <dbReference type="Proteomes" id="UP000774804"/>
    </source>
</evidence>
<dbReference type="PANTHER" id="PTHR15503:SF22">
    <property type="entry name" value="TRANSPOSON TY3-I GAG POLYPROTEIN"/>
    <property type="match status" value="1"/>
</dbReference>
<protein>
    <recommendedName>
        <fullName evidence="7">Aspartic peptidase domain</fullName>
    </recommendedName>
</protein>